<accession>A0ABQ0LQN5</accession>
<sequence length="188" mass="20695">MAMASRQHCERSPPSTAQILARRAPHLFTESASWGTPSVQQHQLTVRRSCGVYPGQRRNGVSPLNPSSSSSPVAPHVHHTQRLNPQRPTITLSRIPIPIPHFPHDPPPKRRLYAPVPGLERSWDTIGAKRRRSMRGCVRGRSASWRSWVQVQLAWWTNSACSAPSPANSRCGRTADAKANAARVAVAG</sequence>
<evidence type="ECO:0000313" key="3">
    <source>
        <dbReference type="Proteomes" id="UP000815677"/>
    </source>
</evidence>
<organism evidence="2 3">
    <name type="scientific">Mycena chlorophos</name>
    <name type="common">Agaric fungus</name>
    <name type="synonym">Agaricus chlorophos</name>
    <dbReference type="NCBI Taxonomy" id="658473"/>
    <lineage>
        <taxon>Eukaryota</taxon>
        <taxon>Fungi</taxon>
        <taxon>Dikarya</taxon>
        <taxon>Basidiomycota</taxon>
        <taxon>Agaricomycotina</taxon>
        <taxon>Agaricomycetes</taxon>
        <taxon>Agaricomycetidae</taxon>
        <taxon>Agaricales</taxon>
        <taxon>Marasmiineae</taxon>
        <taxon>Mycenaceae</taxon>
        <taxon>Mycena</taxon>
    </lineage>
</organism>
<feature type="compositionally biased region" description="Low complexity" evidence="1">
    <location>
        <begin position="61"/>
        <end position="75"/>
    </location>
</feature>
<reference evidence="2" key="1">
    <citation type="submission" date="2014-09" db="EMBL/GenBank/DDBJ databases">
        <title>Genome sequence of the luminous mushroom Mycena chlorophos for searching fungal bioluminescence genes.</title>
        <authorList>
            <person name="Tanaka Y."/>
            <person name="Kasuga D."/>
            <person name="Oba Y."/>
            <person name="Hase S."/>
            <person name="Sato K."/>
            <person name="Oba Y."/>
            <person name="Sakakibara Y."/>
        </authorList>
    </citation>
    <scope>NUCLEOTIDE SEQUENCE</scope>
</reference>
<dbReference type="EMBL" id="DF848307">
    <property type="protein sequence ID" value="GAT53429.1"/>
    <property type="molecule type" value="Genomic_DNA"/>
</dbReference>
<protein>
    <submittedName>
        <fullName evidence="2">Uncharacterized protein</fullName>
    </submittedName>
</protein>
<gene>
    <name evidence="2" type="ORF">MCHLO_10377</name>
</gene>
<name>A0ABQ0LQN5_MYCCL</name>
<feature type="region of interest" description="Disordered" evidence="1">
    <location>
        <begin position="52"/>
        <end position="82"/>
    </location>
</feature>
<proteinExistence type="predicted"/>
<keyword evidence="3" id="KW-1185">Reference proteome</keyword>
<evidence type="ECO:0000256" key="1">
    <source>
        <dbReference type="SAM" id="MobiDB-lite"/>
    </source>
</evidence>
<evidence type="ECO:0000313" key="2">
    <source>
        <dbReference type="EMBL" id="GAT53429.1"/>
    </source>
</evidence>
<dbReference type="Proteomes" id="UP000815677">
    <property type="component" value="Unassembled WGS sequence"/>
</dbReference>